<gene>
    <name evidence="1" type="ORF">SAMN06265337_0640</name>
</gene>
<dbReference type="EMBL" id="FYEW01000001">
    <property type="protein sequence ID" value="SNC62288.1"/>
    <property type="molecule type" value="Genomic_DNA"/>
</dbReference>
<accession>A0A212T8D1</accession>
<dbReference type="OrthoDB" id="864990at2"/>
<dbReference type="Proteomes" id="UP000198131">
    <property type="component" value="Unassembled WGS sequence"/>
</dbReference>
<name>A0A212T8D1_9BACT</name>
<evidence type="ECO:0000313" key="1">
    <source>
        <dbReference type="EMBL" id="SNC62288.1"/>
    </source>
</evidence>
<proteinExistence type="predicted"/>
<protein>
    <recommendedName>
        <fullName evidence="3">Phage major capsid protein E</fullName>
    </recommendedName>
</protein>
<dbReference type="AlphaFoldDB" id="A0A212T8D1"/>
<dbReference type="RefSeq" id="WP_088841960.1">
    <property type="nucleotide sequence ID" value="NZ_FYEW01000001.1"/>
</dbReference>
<evidence type="ECO:0008006" key="3">
    <source>
        <dbReference type="Google" id="ProtNLM"/>
    </source>
</evidence>
<organism evidence="1 2">
    <name type="scientific">Hymenobacter gelipurpurascens</name>
    <dbReference type="NCBI Taxonomy" id="89968"/>
    <lineage>
        <taxon>Bacteria</taxon>
        <taxon>Pseudomonadati</taxon>
        <taxon>Bacteroidota</taxon>
        <taxon>Cytophagia</taxon>
        <taxon>Cytophagales</taxon>
        <taxon>Hymenobacteraceae</taxon>
        <taxon>Hymenobacter</taxon>
    </lineage>
</organism>
<keyword evidence="2" id="KW-1185">Reference proteome</keyword>
<evidence type="ECO:0000313" key="2">
    <source>
        <dbReference type="Proteomes" id="UP000198131"/>
    </source>
</evidence>
<sequence length="358" mass="39284">MASFAQTLKQNVRTRYRRGPGGLDSLELRGSNFGALSLYRKQTASPTGAITGELKTALENSFGRVVQAPVIDYINPTIGNTRTCAVQVGGLNSKLVTFEFFTLSFGFPIIRSQFINNELGEQDYIYRMFEARRLAAMTLLDQKCVDHLELSKNQYFPAPILAYFPEANDALQVSDAERLDYYNFIQSILETMDLTGTPDVLANPMSMADVRKIQGQGTTDEGDLSYVLDGVGSFFSSNRVIAGAGNRAVQYLVGNGAVGIVSRIDPDCDRGVAHGGAENPVREWTKQDVPGLGTMGLYYRQDCSDESATSAAVQLQGLTRTSVESMEWSADYCLVKVYTSDEAGRFFPIIKVEQKLAA</sequence>
<reference evidence="2" key="1">
    <citation type="submission" date="2017-06" db="EMBL/GenBank/DDBJ databases">
        <authorList>
            <person name="Varghese N."/>
            <person name="Submissions S."/>
        </authorList>
    </citation>
    <scope>NUCLEOTIDE SEQUENCE [LARGE SCALE GENOMIC DNA]</scope>
    <source>
        <strain evidence="2">DSM 11116</strain>
    </source>
</reference>